<proteinExistence type="predicted"/>
<name>A0AAW5ES38_NOVHA</name>
<sequence length="306" mass="36800">MVRTPKYAILFRTHVWDSFVERQFLRLRSMIGNGDLFIVANNTTGKCRIPDNFPVVIFHEADFRDQGLEFGVKVNPMWYNVDYALYFFADRYDKYDYYILFEYDVRGNINFDRLMENICRDGSDLVGLTSKDIFREWYFYRSCSDLYRERDLTKTFLQIGIFSRRAVSLLYQRRLALSEQFRSGSLKYWPHCEAFIPIETRLAGYHYTELSKYLDVRRYSHEPAYLEEDTHILLENEVVHPVLDRERYIASTIRYEGRPEKFFVPKSIFGKRLRRFPVSTYIFPLFLALWHRIRMLPAGIMGKVFH</sequence>
<evidence type="ECO:0008006" key="3">
    <source>
        <dbReference type="Google" id="ProtNLM"/>
    </source>
</evidence>
<dbReference type="RefSeq" id="WP_247066369.1">
    <property type="nucleotide sequence ID" value="NZ_CP094848.1"/>
</dbReference>
<reference evidence="1" key="1">
    <citation type="journal article" date="2021" name="Polymers (Basel)">
        <title>Highly Stretchable Bacterial Cellulose Produced by Komagataeibacter hansenii SI1.</title>
        <authorList>
            <person name="Cielecka I."/>
            <person name="Ryngajllo M."/>
            <person name="Maniukiewicz W."/>
            <person name="Bielecki S."/>
        </authorList>
    </citation>
    <scope>NUCLEOTIDE SEQUENCE</scope>
    <source>
        <strain evidence="1">SI1</strain>
    </source>
</reference>
<accession>A0AAW5ES38</accession>
<comment type="caution">
    <text evidence="1">The sequence shown here is derived from an EMBL/GenBank/DDBJ whole genome shotgun (WGS) entry which is preliminary data.</text>
</comment>
<protein>
    <recommendedName>
        <fullName evidence="3">Rhamnan synthesis protein F</fullName>
    </recommendedName>
</protein>
<dbReference type="Proteomes" id="UP001202887">
    <property type="component" value="Unassembled WGS sequence"/>
</dbReference>
<evidence type="ECO:0000313" key="1">
    <source>
        <dbReference type="EMBL" id="MCJ8353110.1"/>
    </source>
</evidence>
<dbReference type="AlphaFoldDB" id="A0AAW5ES38"/>
<dbReference type="EMBL" id="JAIBCX010000006">
    <property type="protein sequence ID" value="MCJ8353110.1"/>
    <property type="molecule type" value="Genomic_DNA"/>
</dbReference>
<evidence type="ECO:0000313" key="2">
    <source>
        <dbReference type="Proteomes" id="UP001202887"/>
    </source>
</evidence>
<organism evidence="1 2">
    <name type="scientific">Novacetimonas hansenii</name>
    <name type="common">Komagataeibacter hansenii</name>
    <dbReference type="NCBI Taxonomy" id="436"/>
    <lineage>
        <taxon>Bacteria</taxon>
        <taxon>Pseudomonadati</taxon>
        <taxon>Pseudomonadota</taxon>
        <taxon>Alphaproteobacteria</taxon>
        <taxon>Acetobacterales</taxon>
        <taxon>Acetobacteraceae</taxon>
        <taxon>Novacetimonas</taxon>
    </lineage>
</organism>
<gene>
    <name evidence="1" type="ORF">K1W68_03745</name>
</gene>
<reference evidence="1" key="2">
    <citation type="submission" date="2022-03" db="EMBL/GenBank/DDBJ databases">
        <authorList>
            <person name="Ryngajllo M."/>
            <person name="Jacek P."/>
            <person name="Kubiak K."/>
        </authorList>
    </citation>
    <scope>NUCLEOTIDE SEQUENCE</scope>
    <source>
        <strain evidence="1">SI1</strain>
    </source>
</reference>